<dbReference type="GO" id="GO:0008081">
    <property type="term" value="F:phosphoric diester hydrolase activity"/>
    <property type="evidence" value="ECO:0007669"/>
    <property type="project" value="TreeGrafter"/>
</dbReference>
<dbReference type="Gene3D" id="3.20.20.150">
    <property type="entry name" value="Divalent-metal-dependent TIM barrel enzymes"/>
    <property type="match status" value="1"/>
</dbReference>
<evidence type="ECO:0000313" key="3">
    <source>
        <dbReference type="Proteomes" id="UP000229896"/>
    </source>
</evidence>
<dbReference type="GO" id="GO:0003906">
    <property type="term" value="F:DNA-(apurinic or apyrimidinic site) endonuclease activity"/>
    <property type="evidence" value="ECO:0007669"/>
    <property type="project" value="TreeGrafter"/>
</dbReference>
<dbReference type="SMART" id="SM00518">
    <property type="entry name" value="AP2Ec"/>
    <property type="match status" value="1"/>
</dbReference>
<dbReference type="InterPro" id="IPR036237">
    <property type="entry name" value="Xyl_isomerase-like_sf"/>
</dbReference>
<name>A0A2M6YC32_9BACT</name>
<proteinExistence type="predicted"/>
<dbReference type="EMBL" id="PEXI01000066">
    <property type="protein sequence ID" value="PIU24234.1"/>
    <property type="molecule type" value="Genomic_DNA"/>
</dbReference>
<dbReference type="PANTHER" id="PTHR21445:SF0">
    <property type="entry name" value="APURINIC-APYRIMIDINIC ENDONUCLEASE"/>
    <property type="match status" value="1"/>
</dbReference>
<dbReference type="Proteomes" id="UP000229896">
    <property type="component" value="Unassembled WGS sequence"/>
</dbReference>
<dbReference type="GO" id="GO:0003677">
    <property type="term" value="F:DNA binding"/>
    <property type="evidence" value="ECO:0007669"/>
    <property type="project" value="InterPro"/>
</dbReference>
<dbReference type="GO" id="GO:0006284">
    <property type="term" value="P:base-excision repair"/>
    <property type="evidence" value="ECO:0007669"/>
    <property type="project" value="TreeGrafter"/>
</dbReference>
<dbReference type="GO" id="GO:0008270">
    <property type="term" value="F:zinc ion binding"/>
    <property type="evidence" value="ECO:0007669"/>
    <property type="project" value="InterPro"/>
</dbReference>
<keyword evidence="2" id="KW-0540">Nuclease</keyword>
<organism evidence="2 3">
    <name type="scientific">Candidatus Berkelbacteria bacterium CG08_land_8_20_14_0_20_39_8</name>
    <dbReference type="NCBI Taxonomy" id="1974511"/>
    <lineage>
        <taxon>Bacteria</taxon>
        <taxon>Candidatus Berkelbacteria</taxon>
    </lineage>
</organism>
<keyword evidence="2" id="KW-0255">Endonuclease</keyword>
<feature type="domain" description="Xylose isomerase-like TIM barrel" evidence="1">
    <location>
        <begin position="5"/>
        <end position="174"/>
    </location>
</feature>
<dbReference type="PANTHER" id="PTHR21445">
    <property type="entry name" value="ENDONUCLEASE IV ENDODEOXYRIBONUCLEASE IV"/>
    <property type="match status" value="1"/>
</dbReference>
<dbReference type="SUPFAM" id="SSF51658">
    <property type="entry name" value="Xylose isomerase-like"/>
    <property type="match status" value="1"/>
</dbReference>
<dbReference type="PROSITE" id="PS51432">
    <property type="entry name" value="AP_NUCLEASE_F2_4"/>
    <property type="match status" value="1"/>
</dbReference>
<gene>
    <name evidence="2" type="ORF">COT12_02095</name>
</gene>
<dbReference type="InterPro" id="IPR013022">
    <property type="entry name" value="Xyl_isomerase-like_TIM-brl"/>
</dbReference>
<accession>A0A2M6YC32</accession>
<evidence type="ECO:0000259" key="1">
    <source>
        <dbReference type="Pfam" id="PF01261"/>
    </source>
</evidence>
<evidence type="ECO:0000313" key="2">
    <source>
        <dbReference type="EMBL" id="PIU24234.1"/>
    </source>
</evidence>
<protein>
    <submittedName>
        <fullName evidence="2">Endonuclease</fullName>
    </submittedName>
</protein>
<feature type="non-terminal residue" evidence="2">
    <location>
        <position position="1"/>
    </location>
</feature>
<sequence>GALGVNFHLGSTKGKKLSEVIDKVAIAIKTILAAVDGPHLILENSAGAGNIIGDKFEELAEIINKVKSPRVKVTLDTAHAFGSGYNVATGEGLEATLKEFDKLIGLDKLVCLHLNDSAAPLFSNRDRHADIGKGYIGIEGFRRIVNHLKLKHLPGIVETPGMKSIEEKSDIEVLKSLRK</sequence>
<comment type="caution">
    <text evidence="2">The sequence shown here is derived from an EMBL/GenBank/DDBJ whole genome shotgun (WGS) entry which is preliminary data.</text>
</comment>
<keyword evidence="2" id="KW-0378">Hydrolase</keyword>
<dbReference type="AlphaFoldDB" id="A0A2M6YC32"/>
<dbReference type="Pfam" id="PF01261">
    <property type="entry name" value="AP_endonuc_2"/>
    <property type="match status" value="1"/>
</dbReference>
<dbReference type="NCBIfam" id="TIGR00587">
    <property type="entry name" value="nfo"/>
    <property type="match status" value="1"/>
</dbReference>
<reference evidence="3" key="1">
    <citation type="submission" date="2017-09" db="EMBL/GenBank/DDBJ databases">
        <title>Depth-based differentiation of microbial function through sediment-hosted aquifers and enrichment of novel symbionts in the deep terrestrial subsurface.</title>
        <authorList>
            <person name="Probst A.J."/>
            <person name="Ladd B."/>
            <person name="Jarett J.K."/>
            <person name="Geller-Mcgrath D.E."/>
            <person name="Sieber C.M.K."/>
            <person name="Emerson J.B."/>
            <person name="Anantharaman K."/>
            <person name="Thomas B.C."/>
            <person name="Malmstrom R."/>
            <person name="Stieglmeier M."/>
            <person name="Klingl A."/>
            <person name="Woyke T."/>
            <person name="Ryan C.M."/>
            <person name="Banfield J.F."/>
        </authorList>
    </citation>
    <scope>NUCLEOTIDE SEQUENCE [LARGE SCALE GENOMIC DNA]</scope>
</reference>
<dbReference type="InterPro" id="IPR001719">
    <property type="entry name" value="AP_endonuc_2"/>
</dbReference>